<dbReference type="RefSeq" id="WP_059351622.1">
    <property type="nucleotide sequence ID" value="NZ_LDYG01000042.1"/>
</dbReference>
<dbReference type="InterPro" id="IPR053930">
    <property type="entry name" value="RapZ-like_N"/>
</dbReference>
<dbReference type="Proteomes" id="UP000074108">
    <property type="component" value="Unassembled WGS sequence"/>
</dbReference>
<evidence type="ECO:0000259" key="5">
    <source>
        <dbReference type="Pfam" id="PF03668"/>
    </source>
</evidence>
<dbReference type="InterPro" id="IPR053931">
    <property type="entry name" value="RapZ_C"/>
</dbReference>
<dbReference type="PIRSF" id="PIRSF005052">
    <property type="entry name" value="P-loopkin"/>
    <property type="match status" value="1"/>
</dbReference>
<dbReference type="OrthoDB" id="9784461at2"/>
<keyword evidence="3 4" id="KW-0342">GTP-binding</keyword>
<dbReference type="GO" id="GO:0005525">
    <property type="term" value="F:GTP binding"/>
    <property type="evidence" value="ECO:0007669"/>
    <property type="project" value="UniProtKB-UniRule"/>
</dbReference>
<dbReference type="Pfam" id="PF03668">
    <property type="entry name" value="RapZ-like_N"/>
    <property type="match status" value="1"/>
</dbReference>
<feature type="domain" description="RapZ C-terminal" evidence="6">
    <location>
        <begin position="172"/>
        <end position="290"/>
    </location>
</feature>
<keyword evidence="2 4" id="KW-0067">ATP-binding</keyword>
<evidence type="ECO:0000313" key="8">
    <source>
        <dbReference type="Proteomes" id="UP000074108"/>
    </source>
</evidence>
<dbReference type="InterPro" id="IPR027417">
    <property type="entry name" value="P-loop_NTPase"/>
</dbReference>
<dbReference type="PANTHER" id="PTHR30448:SF0">
    <property type="entry name" value="RNASE ADAPTER PROTEIN RAPZ"/>
    <property type="match status" value="1"/>
</dbReference>
<evidence type="ECO:0000256" key="2">
    <source>
        <dbReference type="ARBA" id="ARBA00022840"/>
    </source>
</evidence>
<sequence length="298" mass="33911">MSTGSVADVQLVIITGMSGAGKTVAMQSFEDLGFFCVDNLPPTLLPKFLVLMKESGSKMNRVALVMDLRGREFFDHLVKALDDLSETTWISPQILYLDADDAALVRRYKETRRSHPLAPSGLPLKGIEQERELLEELKGRAQLIYNTSELKPRELREKIIGEFSADNQSVFTVNVLSFGFKHGLPIDADLVFDVRFLPNPHYIENLRPLTGKDHEVSNYVFKWNDTHKFLEKVTDLLQFMLPHYKREGKRQLVIAIGCTGGQHRSVALAEHLSKHFAKDFQTVVNHRDIEKRKDRAHA</sequence>
<evidence type="ECO:0000256" key="3">
    <source>
        <dbReference type="ARBA" id="ARBA00023134"/>
    </source>
</evidence>
<proteinExistence type="inferred from homology"/>
<evidence type="ECO:0000259" key="6">
    <source>
        <dbReference type="Pfam" id="PF22740"/>
    </source>
</evidence>
<accession>A0A147K5Z6</accession>
<keyword evidence="8" id="KW-1185">Reference proteome</keyword>
<dbReference type="GO" id="GO:0005524">
    <property type="term" value="F:ATP binding"/>
    <property type="evidence" value="ECO:0007669"/>
    <property type="project" value="UniProtKB-UniRule"/>
</dbReference>
<reference evidence="7 8" key="1">
    <citation type="journal article" date="2016" name="Front. Microbiol.">
        <title>Microevolution Analysis of Bacillus coahuilensis Unveils Differences in Phosphorus Acquisition Strategies and Their Regulation.</title>
        <authorList>
            <person name="Gomez-Lunar Z."/>
            <person name="Hernandez-Gonzalez I."/>
            <person name="Rodriguez-Torres M.D."/>
            <person name="Souza V."/>
            <person name="Olmedo-Alvarez G."/>
        </authorList>
    </citation>
    <scope>NUCLEOTIDE SEQUENCE [LARGE SCALE GENOMIC DNA]</scope>
    <source>
        <strain evidence="8">p1.1.43</strain>
    </source>
</reference>
<organism evidence="7 8">
    <name type="scientific">Bacillus coahuilensis p1.1.43</name>
    <dbReference type="NCBI Taxonomy" id="1150625"/>
    <lineage>
        <taxon>Bacteria</taxon>
        <taxon>Bacillati</taxon>
        <taxon>Bacillota</taxon>
        <taxon>Bacilli</taxon>
        <taxon>Bacillales</taxon>
        <taxon>Bacillaceae</taxon>
        <taxon>Bacillus</taxon>
    </lineage>
</organism>
<comment type="caution">
    <text evidence="7">The sequence shown here is derived from an EMBL/GenBank/DDBJ whole genome shotgun (WGS) entry which is preliminary data.</text>
</comment>
<evidence type="ECO:0000256" key="4">
    <source>
        <dbReference type="HAMAP-Rule" id="MF_00636"/>
    </source>
</evidence>
<gene>
    <name evidence="7" type="ORF">Q75_13160</name>
</gene>
<name>A0A147K5Z6_9BACI</name>
<dbReference type="EMBL" id="LDYG01000042">
    <property type="protein sequence ID" value="KUP05200.1"/>
    <property type="molecule type" value="Genomic_DNA"/>
</dbReference>
<feature type="binding site" evidence="4">
    <location>
        <begin position="16"/>
        <end position="23"/>
    </location>
    <ligand>
        <name>ATP</name>
        <dbReference type="ChEBI" id="CHEBI:30616"/>
    </ligand>
</feature>
<dbReference type="PATRIC" id="fig|1150625.3.peg.2769"/>
<dbReference type="NCBIfam" id="NF003828">
    <property type="entry name" value="PRK05416.1"/>
    <property type="match status" value="1"/>
</dbReference>
<protein>
    <submittedName>
        <fullName evidence="7">GlmZ(SRNA)-inactivating NTPase</fullName>
    </submittedName>
</protein>
<dbReference type="PANTHER" id="PTHR30448">
    <property type="entry name" value="RNASE ADAPTER PROTEIN RAPZ"/>
    <property type="match status" value="1"/>
</dbReference>
<dbReference type="SUPFAM" id="SSF52540">
    <property type="entry name" value="P-loop containing nucleoside triphosphate hydrolases"/>
    <property type="match status" value="1"/>
</dbReference>
<evidence type="ECO:0000313" key="7">
    <source>
        <dbReference type="EMBL" id="KUP05200.1"/>
    </source>
</evidence>
<feature type="binding site" evidence="4">
    <location>
        <begin position="67"/>
        <end position="70"/>
    </location>
    <ligand>
        <name>GTP</name>
        <dbReference type="ChEBI" id="CHEBI:37565"/>
    </ligand>
</feature>
<dbReference type="STRING" id="1150625.Q75_13160"/>
<keyword evidence="1 4" id="KW-0547">Nucleotide-binding</keyword>
<dbReference type="InterPro" id="IPR005337">
    <property type="entry name" value="RapZ-like"/>
</dbReference>
<dbReference type="Pfam" id="PF22740">
    <property type="entry name" value="PapZ_C"/>
    <property type="match status" value="1"/>
</dbReference>
<evidence type="ECO:0000256" key="1">
    <source>
        <dbReference type="ARBA" id="ARBA00022741"/>
    </source>
</evidence>
<feature type="domain" description="RapZ-like N-terminal" evidence="5">
    <location>
        <begin position="9"/>
        <end position="166"/>
    </location>
</feature>
<dbReference type="AlphaFoldDB" id="A0A147K5Z6"/>
<dbReference type="HAMAP" id="MF_00636">
    <property type="entry name" value="RapZ_like"/>
    <property type="match status" value="1"/>
</dbReference>